<keyword evidence="2" id="KW-1185">Reference proteome</keyword>
<protein>
    <submittedName>
        <fullName evidence="1">Imidazole glycerol phosphate synthase subunit HisH</fullName>
    </submittedName>
</protein>
<proteinExistence type="predicted"/>
<evidence type="ECO:0000313" key="1">
    <source>
        <dbReference type="EMBL" id="TGY65453.1"/>
    </source>
</evidence>
<evidence type="ECO:0000313" key="2">
    <source>
        <dbReference type="Proteomes" id="UP000308836"/>
    </source>
</evidence>
<dbReference type="Proteomes" id="UP000308836">
    <property type="component" value="Unassembled WGS sequence"/>
</dbReference>
<organism evidence="1 2">
    <name type="scientific">Dubosiella muris</name>
    <dbReference type="NCBI Taxonomy" id="3038133"/>
    <lineage>
        <taxon>Bacteria</taxon>
        <taxon>Bacillati</taxon>
        <taxon>Bacillota</taxon>
        <taxon>Erysipelotrichia</taxon>
        <taxon>Erysipelotrichales</taxon>
        <taxon>Erysipelotrichaceae</taxon>
        <taxon>Dubosiella</taxon>
    </lineage>
</organism>
<dbReference type="EMBL" id="SRYG01000017">
    <property type="protein sequence ID" value="TGY65453.1"/>
    <property type="molecule type" value="Genomic_DNA"/>
</dbReference>
<accession>A0AC61R652</accession>
<name>A0AC61R652_9FIRM</name>
<gene>
    <name evidence="1" type="primary">hisH</name>
    <name evidence="1" type="ORF">E5336_08525</name>
</gene>
<reference evidence="1" key="1">
    <citation type="submission" date="2019-04" db="EMBL/GenBank/DDBJ databases">
        <title>Microbes associate with the intestines of laboratory mice.</title>
        <authorList>
            <person name="Navarre W."/>
            <person name="Wong E."/>
            <person name="Huang K."/>
            <person name="Tropini C."/>
            <person name="Ng K."/>
            <person name="Yu B."/>
        </authorList>
    </citation>
    <scope>NUCLEOTIDE SEQUENCE</scope>
    <source>
        <strain evidence="1">NM09_H32</strain>
    </source>
</reference>
<comment type="caution">
    <text evidence="1">The sequence shown here is derived from an EMBL/GenBank/DDBJ whole genome shotgun (WGS) entry which is preliminary data.</text>
</comment>
<sequence length="202" mass="21958">MIGIIDYGMGNLHSVKNACDHLGLEAIVSNDKAVLERCDRLILPGVGAIKDCMDTLNRSGLAAWIKTQVQQKQIPILGICLGMQALFESSEENGGVPCFGFLNGKVVFMSKTDVRVPHIGWNALEWNETGGFAPVEPSYVYYDHSYYGVGLDPEDLMAYSRYGSYLVPGVVKKGNVVGTQFHPEKSGKVGLSILDAFGRGIL</sequence>